<evidence type="ECO:0000313" key="2">
    <source>
        <dbReference type="Proteomes" id="UP001345963"/>
    </source>
</evidence>
<proteinExistence type="predicted"/>
<dbReference type="EMBL" id="JAHUTI010001066">
    <property type="protein sequence ID" value="MED6232663.1"/>
    <property type="molecule type" value="Genomic_DNA"/>
</dbReference>
<comment type="caution">
    <text evidence="1">The sequence shown here is derived from an EMBL/GenBank/DDBJ whole genome shotgun (WGS) entry which is preliminary data.</text>
</comment>
<reference evidence="1 2" key="1">
    <citation type="submission" date="2021-07" db="EMBL/GenBank/DDBJ databases">
        <authorList>
            <person name="Palmer J.M."/>
        </authorList>
    </citation>
    <scope>NUCLEOTIDE SEQUENCE [LARGE SCALE GENOMIC DNA]</scope>
    <source>
        <strain evidence="1 2">AT_MEX2019</strain>
        <tissue evidence="1">Muscle</tissue>
    </source>
</reference>
<evidence type="ECO:0000313" key="1">
    <source>
        <dbReference type="EMBL" id="MED6232663.1"/>
    </source>
</evidence>
<accession>A0ABU7A4I4</accession>
<organism evidence="1 2">
    <name type="scientific">Ataeniobius toweri</name>
    <dbReference type="NCBI Taxonomy" id="208326"/>
    <lineage>
        <taxon>Eukaryota</taxon>
        <taxon>Metazoa</taxon>
        <taxon>Chordata</taxon>
        <taxon>Craniata</taxon>
        <taxon>Vertebrata</taxon>
        <taxon>Euteleostomi</taxon>
        <taxon>Actinopterygii</taxon>
        <taxon>Neopterygii</taxon>
        <taxon>Teleostei</taxon>
        <taxon>Neoteleostei</taxon>
        <taxon>Acanthomorphata</taxon>
        <taxon>Ovalentaria</taxon>
        <taxon>Atherinomorphae</taxon>
        <taxon>Cyprinodontiformes</taxon>
        <taxon>Goodeidae</taxon>
        <taxon>Ataeniobius</taxon>
    </lineage>
</organism>
<dbReference type="Proteomes" id="UP001345963">
    <property type="component" value="Unassembled WGS sequence"/>
</dbReference>
<keyword evidence="2" id="KW-1185">Reference proteome</keyword>
<sequence>MSYKYDNYRTPGNTGSIASTFLPPLLRAHVQPNDLEEVKVNKQAPDNARQYKIKAFLKKCIPGSIKASPTCAVFCSSSKVTMDFLAGSLINSLLAWPINLGGHHTHVQSLGYCLIT</sequence>
<gene>
    <name evidence="1" type="ORF">ATANTOWER_000670</name>
</gene>
<name>A0ABU7A4I4_9TELE</name>
<protein>
    <submittedName>
        <fullName evidence="1">Uncharacterized protein</fullName>
    </submittedName>
</protein>